<evidence type="ECO:0008006" key="4">
    <source>
        <dbReference type="Google" id="ProtNLM"/>
    </source>
</evidence>
<dbReference type="InterPro" id="IPR036852">
    <property type="entry name" value="Peptidase_S8/S53_dom_sf"/>
</dbReference>
<dbReference type="Gene3D" id="3.40.50.200">
    <property type="entry name" value="Peptidase S8/S53 domain"/>
    <property type="match status" value="1"/>
</dbReference>
<keyword evidence="3" id="KW-1185">Reference proteome</keyword>
<organism evidence="2 3">
    <name type="scientific">Colletotrichum sojae</name>
    <dbReference type="NCBI Taxonomy" id="2175907"/>
    <lineage>
        <taxon>Eukaryota</taxon>
        <taxon>Fungi</taxon>
        <taxon>Dikarya</taxon>
        <taxon>Ascomycota</taxon>
        <taxon>Pezizomycotina</taxon>
        <taxon>Sordariomycetes</taxon>
        <taxon>Hypocreomycetidae</taxon>
        <taxon>Glomerellales</taxon>
        <taxon>Glomerellaceae</taxon>
        <taxon>Colletotrichum</taxon>
        <taxon>Colletotrichum orchidearum species complex</taxon>
    </lineage>
</organism>
<name>A0A8H6MIG2_9PEZI</name>
<feature type="region of interest" description="Disordered" evidence="1">
    <location>
        <begin position="126"/>
        <end position="190"/>
    </location>
</feature>
<dbReference type="EMBL" id="WIGN01000591">
    <property type="protein sequence ID" value="KAF6787618.1"/>
    <property type="molecule type" value="Genomic_DNA"/>
</dbReference>
<dbReference type="Proteomes" id="UP000652219">
    <property type="component" value="Unassembled WGS sequence"/>
</dbReference>
<sequence length="313" mass="35076">MTLPLARLTIRHPFPPPPIRPEREDYRAADISSDTVQKYQHDHSYDFIDESLFDGIPLTRRRVHEWGFAIQDQGASQNTEDDPVLQDFRSAFVPDLETPVDCASVMPPPEKYVADGDVVIHSFAAHDRGDAPPAPEPEPYAYPTTPLSISSTELDSFTSTSSNTVSPPRTDAGSSTSSTDEPRFAPSPGDTWVREQFVDVHEMLKRMDKPDPIKIAVMDTGCDLNAPHFLRFPKDRQRIIWQDFIENVQVSVDEDGTDDRVGHGTLVVSLLLNLLPFAQVAVCKVLKDMDMRGREVAKVRLSVGPLRQAKQTW</sequence>
<reference evidence="2 3" key="1">
    <citation type="journal article" date="2020" name="Phytopathology">
        <title>Genome Sequence Resources of Colletotrichum truncatum, C. plurivorum, C. musicola, and C. sojae: Four Species Pathogenic to Soybean (Glycine max).</title>
        <authorList>
            <person name="Rogerio F."/>
            <person name="Boufleur T.R."/>
            <person name="Ciampi-Guillardi M."/>
            <person name="Sukno S.A."/>
            <person name="Thon M.R."/>
            <person name="Massola Junior N.S."/>
            <person name="Baroncelli R."/>
        </authorList>
    </citation>
    <scope>NUCLEOTIDE SEQUENCE [LARGE SCALE GENOMIC DNA]</scope>
    <source>
        <strain evidence="2 3">LFN0009</strain>
    </source>
</reference>
<dbReference type="AlphaFoldDB" id="A0A8H6MIG2"/>
<accession>A0A8H6MIG2</accession>
<feature type="compositionally biased region" description="Polar residues" evidence="1">
    <location>
        <begin position="147"/>
        <end position="179"/>
    </location>
</feature>
<dbReference type="GO" id="GO:0004252">
    <property type="term" value="F:serine-type endopeptidase activity"/>
    <property type="evidence" value="ECO:0007669"/>
    <property type="project" value="InterPro"/>
</dbReference>
<proteinExistence type="predicted"/>
<evidence type="ECO:0000256" key="1">
    <source>
        <dbReference type="SAM" id="MobiDB-lite"/>
    </source>
</evidence>
<protein>
    <recommendedName>
        <fullName evidence="4">Peptidase S8/S53 domain-containing protein</fullName>
    </recommendedName>
</protein>
<dbReference type="GO" id="GO:0006508">
    <property type="term" value="P:proteolysis"/>
    <property type="evidence" value="ECO:0007669"/>
    <property type="project" value="InterPro"/>
</dbReference>
<comment type="caution">
    <text evidence="2">The sequence shown here is derived from an EMBL/GenBank/DDBJ whole genome shotgun (WGS) entry which is preliminary data.</text>
</comment>
<gene>
    <name evidence="2" type="ORF">CSOJ01_15188</name>
</gene>
<evidence type="ECO:0000313" key="2">
    <source>
        <dbReference type="EMBL" id="KAF6787618.1"/>
    </source>
</evidence>
<evidence type="ECO:0000313" key="3">
    <source>
        <dbReference type="Proteomes" id="UP000652219"/>
    </source>
</evidence>
<dbReference type="SUPFAM" id="SSF52743">
    <property type="entry name" value="Subtilisin-like"/>
    <property type="match status" value="1"/>
</dbReference>